<dbReference type="InterPro" id="IPR037066">
    <property type="entry name" value="Plug_dom_sf"/>
</dbReference>
<gene>
    <name evidence="16" type="ORF">GCM10023173_19980</name>
</gene>
<dbReference type="Gene3D" id="2.170.130.10">
    <property type="entry name" value="TonB-dependent receptor, plug domain"/>
    <property type="match status" value="1"/>
</dbReference>
<organism evidence="16 17">
    <name type="scientific">Sphingobacterium thermophilum</name>
    <dbReference type="NCBI Taxonomy" id="768534"/>
    <lineage>
        <taxon>Bacteria</taxon>
        <taxon>Pseudomonadati</taxon>
        <taxon>Bacteroidota</taxon>
        <taxon>Sphingobacteriia</taxon>
        <taxon>Sphingobacteriales</taxon>
        <taxon>Sphingobacteriaceae</taxon>
        <taxon>Sphingobacterium</taxon>
    </lineage>
</organism>
<keyword evidence="6" id="KW-0732">Signal</keyword>
<reference evidence="17" key="1">
    <citation type="journal article" date="2019" name="Int. J. Syst. Evol. Microbiol.">
        <title>The Global Catalogue of Microorganisms (GCM) 10K type strain sequencing project: providing services to taxonomists for standard genome sequencing and annotation.</title>
        <authorList>
            <consortium name="The Broad Institute Genomics Platform"/>
            <consortium name="The Broad Institute Genome Sequencing Center for Infectious Disease"/>
            <person name="Wu L."/>
            <person name="Ma J."/>
        </authorList>
    </citation>
    <scope>NUCLEOTIDE SEQUENCE [LARGE SCALE GENOMIC DNA]</scope>
    <source>
        <strain evidence="17">JCM 17858</strain>
    </source>
</reference>
<name>A0ABP8R5E7_9SPHI</name>
<keyword evidence="11 12" id="KW-0998">Cell outer membrane</keyword>
<dbReference type="Proteomes" id="UP001500394">
    <property type="component" value="Unassembled WGS sequence"/>
</dbReference>
<feature type="domain" description="TonB-dependent receptor-like beta-barrel" evidence="14">
    <location>
        <begin position="241"/>
        <end position="653"/>
    </location>
</feature>
<keyword evidence="8" id="KW-0406">Ion transport</keyword>
<keyword evidence="9 13" id="KW-0798">TonB box</keyword>
<feature type="domain" description="TonB-dependent receptor plug" evidence="15">
    <location>
        <begin position="51"/>
        <end position="156"/>
    </location>
</feature>
<keyword evidence="5 12" id="KW-0812">Transmembrane</keyword>
<evidence type="ECO:0000256" key="3">
    <source>
        <dbReference type="ARBA" id="ARBA00022452"/>
    </source>
</evidence>
<keyword evidence="3 12" id="KW-1134">Transmembrane beta strand</keyword>
<accession>A0ABP8R5E7</accession>
<dbReference type="InterPro" id="IPR036942">
    <property type="entry name" value="Beta-barrel_TonB_sf"/>
</dbReference>
<dbReference type="Pfam" id="PF00593">
    <property type="entry name" value="TonB_dep_Rec_b-barrel"/>
    <property type="match status" value="1"/>
</dbReference>
<evidence type="ECO:0000313" key="17">
    <source>
        <dbReference type="Proteomes" id="UP001500394"/>
    </source>
</evidence>
<comment type="subcellular location">
    <subcellularLocation>
        <location evidence="1 12">Cell outer membrane</location>
        <topology evidence="1 12">Multi-pass membrane protein</topology>
    </subcellularLocation>
</comment>
<keyword evidence="16" id="KW-0675">Receptor</keyword>
<evidence type="ECO:0000256" key="6">
    <source>
        <dbReference type="ARBA" id="ARBA00022729"/>
    </source>
</evidence>
<dbReference type="EMBL" id="BAABGR010000029">
    <property type="protein sequence ID" value="GAA4518301.1"/>
    <property type="molecule type" value="Genomic_DNA"/>
</dbReference>
<evidence type="ECO:0000256" key="2">
    <source>
        <dbReference type="ARBA" id="ARBA00022448"/>
    </source>
</evidence>
<keyword evidence="17" id="KW-1185">Reference proteome</keyword>
<evidence type="ECO:0000256" key="10">
    <source>
        <dbReference type="ARBA" id="ARBA00023136"/>
    </source>
</evidence>
<keyword evidence="7" id="KW-0408">Iron</keyword>
<dbReference type="InterPro" id="IPR012910">
    <property type="entry name" value="Plug_dom"/>
</dbReference>
<dbReference type="RefSeq" id="WP_345068067.1">
    <property type="nucleotide sequence ID" value="NZ_BAABGR010000029.1"/>
</dbReference>
<keyword evidence="10 12" id="KW-0472">Membrane</keyword>
<dbReference type="PANTHER" id="PTHR32552:SF81">
    <property type="entry name" value="TONB-DEPENDENT OUTER MEMBRANE RECEPTOR"/>
    <property type="match status" value="1"/>
</dbReference>
<evidence type="ECO:0000256" key="1">
    <source>
        <dbReference type="ARBA" id="ARBA00004571"/>
    </source>
</evidence>
<protein>
    <submittedName>
        <fullName evidence="16">TonB-dependent receptor</fullName>
    </submittedName>
</protein>
<dbReference type="Pfam" id="PF07715">
    <property type="entry name" value="Plug"/>
    <property type="match status" value="1"/>
</dbReference>
<keyword evidence="4" id="KW-0410">Iron transport</keyword>
<evidence type="ECO:0000256" key="7">
    <source>
        <dbReference type="ARBA" id="ARBA00023004"/>
    </source>
</evidence>
<dbReference type="InterPro" id="IPR000531">
    <property type="entry name" value="Beta-barrel_TonB"/>
</dbReference>
<proteinExistence type="inferred from homology"/>
<dbReference type="InterPro" id="IPR039426">
    <property type="entry name" value="TonB-dep_rcpt-like"/>
</dbReference>
<dbReference type="PROSITE" id="PS01156">
    <property type="entry name" value="TONB_DEPENDENT_REC_2"/>
    <property type="match status" value="1"/>
</dbReference>
<comment type="similarity">
    <text evidence="12 13">Belongs to the TonB-dependent receptor family.</text>
</comment>
<evidence type="ECO:0000256" key="9">
    <source>
        <dbReference type="ARBA" id="ARBA00023077"/>
    </source>
</evidence>
<dbReference type="InterPro" id="IPR010917">
    <property type="entry name" value="TonB_rcpt_CS"/>
</dbReference>
<dbReference type="PROSITE" id="PS52016">
    <property type="entry name" value="TONB_DEPENDENT_REC_3"/>
    <property type="match status" value="1"/>
</dbReference>
<evidence type="ECO:0000256" key="12">
    <source>
        <dbReference type="PROSITE-ProRule" id="PRU01360"/>
    </source>
</evidence>
<dbReference type="SUPFAM" id="SSF56935">
    <property type="entry name" value="Porins"/>
    <property type="match status" value="1"/>
</dbReference>
<dbReference type="Gene3D" id="2.40.170.20">
    <property type="entry name" value="TonB-dependent receptor, beta-barrel domain"/>
    <property type="match status" value="1"/>
</dbReference>
<evidence type="ECO:0000256" key="4">
    <source>
        <dbReference type="ARBA" id="ARBA00022496"/>
    </source>
</evidence>
<evidence type="ECO:0000256" key="11">
    <source>
        <dbReference type="ARBA" id="ARBA00023237"/>
    </source>
</evidence>
<evidence type="ECO:0000259" key="14">
    <source>
        <dbReference type="Pfam" id="PF00593"/>
    </source>
</evidence>
<sequence length="688" mass="77843">MKRIESMKLACSLLTLFYPIIASSQHIQDSIKVELQPVEIKHYFNKQADIAVTASMHTVGRKTLEANQQISMTAAMNTVAGVRMEERSPGSYRLALRGSTIRSPFGIRNVKIYINDMPLTDAGGNTYLNVLDPYFLQEVQVIKGPDASIFAANSGGVIQIVTKQDDNTTDARISLGSYGFLHENVGISRRLTPKYNFTLQQGYTHYDGYRENSSVKRWAFQTAHQLKYNKDNHLNAYILFSDLGYLTPGGLTAAQYADNPKAARPAAGSTPGAQEQKAGIYNKTLYGGISNTFHLTNGWKHFIATYGSYTDFENPFITNYEYRIEKNLGLRTYLSFQREDKPYEIQFGMEANKGWNSIDNYDNLQGVSGDMQASDKLDVFQMNIFSRIQYNLTSKWMIEGSLGWNKNKIHYQTLFPASVMTKGNIDFEDQLMPRLGSSFLLNNFSALRASLSKGYSTPTIAELRASDNLVNKDLQAETGINYEIGYKIKSRNGSKILDIAAYSYRMDNGIVRHINADGADYYGNAGHMKQRGLELSFWSFWNLKNSFFKTLQYHTAVTYNDYKFGDYVNGSNNYKGNAVTSVPKWTMSNTLELQLPKYTSLKINHFHISDIPLDDANTVFAKAYNLIQLQINWNFILSKLKSNHQLYLQIDNLLDQKYSLGNDINAFGGRYFNAATPRSFVIGTKLTF</sequence>
<dbReference type="PANTHER" id="PTHR32552">
    <property type="entry name" value="FERRICHROME IRON RECEPTOR-RELATED"/>
    <property type="match status" value="1"/>
</dbReference>
<comment type="caution">
    <text evidence="16">The sequence shown here is derived from an EMBL/GenBank/DDBJ whole genome shotgun (WGS) entry which is preliminary data.</text>
</comment>
<evidence type="ECO:0000313" key="16">
    <source>
        <dbReference type="EMBL" id="GAA4518301.1"/>
    </source>
</evidence>
<keyword evidence="2 12" id="KW-0813">Transport</keyword>
<evidence type="ECO:0000256" key="8">
    <source>
        <dbReference type="ARBA" id="ARBA00023065"/>
    </source>
</evidence>
<evidence type="ECO:0000259" key="15">
    <source>
        <dbReference type="Pfam" id="PF07715"/>
    </source>
</evidence>
<evidence type="ECO:0000256" key="5">
    <source>
        <dbReference type="ARBA" id="ARBA00022692"/>
    </source>
</evidence>
<evidence type="ECO:0000256" key="13">
    <source>
        <dbReference type="RuleBase" id="RU003357"/>
    </source>
</evidence>